<dbReference type="InterPro" id="IPR029228">
    <property type="entry name" value="Alkyl_sulf_dimr"/>
</dbReference>
<dbReference type="CDD" id="cd07710">
    <property type="entry name" value="arylsulfatase_Sdsa1-like_MBL-fold"/>
    <property type="match status" value="1"/>
</dbReference>
<dbReference type="GO" id="GO:0018909">
    <property type="term" value="P:dodecyl sulfate metabolic process"/>
    <property type="evidence" value="ECO:0007669"/>
    <property type="project" value="InterPro"/>
</dbReference>
<keyword evidence="3" id="KW-0862">Zinc</keyword>
<dbReference type="Proteomes" id="UP000584374">
    <property type="component" value="Unassembled WGS sequence"/>
</dbReference>
<dbReference type="Pfam" id="PF14864">
    <property type="entry name" value="Alkyl_sulf_C"/>
    <property type="match status" value="1"/>
</dbReference>
<comment type="similarity">
    <text evidence="4">Belongs to the metallo-beta-lactamase superfamily. Type III sulfatase family.</text>
</comment>
<dbReference type="SMART" id="SM00849">
    <property type="entry name" value="Lactamase_B"/>
    <property type="match status" value="1"/>
</dbReference>
<evidence type="ECO:0000256" key="4">
    <source>
        <dbReference type="ARBA" id="ARBA00033751"/>
    </source>
</evidence>
<reference evidence="6 7" key="1">
    <citation type="submission" date="2020-08" db="EMBL/GenBank/DDBJ databases">
        <title>Sequencing the genomes of 1000 actinobacteria strains.</title>
        <authorList>
            <person name="Klenk H.-P."/>
        </authorList>
    </citation>
    <scope>NUCLEOTIDE SEQUENCE [LARGE SCALE GENOMIC DNA]</scope>
    <source>
        <strain evidence="6 7">DSM 45584</strain>
    </source>
</reference>
<comment type="caution">
    <text evidence="6">The sequence shown here is derived from an EMBL/GenBank/DDBJ whole genome shotgun (WGS) entry which is preliminary data.</text>
</comment>
<dbReference type="PANTHER" id="PTHR43223">
    <property type="entry name" value="ALKYL/ARYL-SULFATASE"/>
    <property type="match status" value="1"/>
</dbReference>
<dbReference type="SUPFAM" id="SSF55718">
    <property type="entry name" value="SCP-like"/>
    <property type="match status" value="1"/>
</dbReference>
<dbReference type="EMBL" id="JACHIW010000001">
    <property type="protein sequence ID" value="MBB5153547.1"/>
    <property type="molecule type" value="Genomic_DNA"/>
</dbReference>
<protein>
    <submittedName>
        <fullName evidence="6">Alkyl sulfatase BDS1-like metallo-beta-lactamase superfamily hydrolase</fullName>
    </submittedName>
</protein>
<dbReference type="Pfam" id="PF00753">
    <property type="entry name" value="Lactamase_B"/>
    <property type="match status" value="1"/>
</dbReference>
<dbReference type="PANTHER" id="PTHR43223:SF1">
    <property type="entry name" value="ALKYL_ARYL-SULFATASE BDS1"/>
    <property type="match status" value="1"/>
</dbReference>
<name>A0A840Q0M2_9PSEU</name>
<dbReference type="Gene3D" id="1.25.40.880">
    <property type="entry name" value="Alkyl sulfatase, dimerisation domain"/>
    <property type="match status" value="1"/>
</dbReference>
<dbReference type="InterPro" id="IPR044097">
    <property type="entry name" value="Bds1/SdsA1_MBL-fold"/>
</dbReference>
<dbReference type="SUPFAM" id="SSF56281">
    <property type="entry name" value="Metallo-hydrolase/oxidoreductase"/>
    <property type="match status" value="1"/>
</dbReference>
<proteinExistence type="inferred from homology"/>
<dbReference type="InterPro" id="IPR036866">
    <property type="entry name" value="RibonucZ/Hydroxyglut_hydro"/>
</dbReference>
<gene>
    <name evidence="6" type="ORF">BJ970_001081</name>
</gene>
<dbReference type="InterPro" id="IPR029229">
    <property type="entry name" value="Alkyl_sulf_C"/>
</dbReference>
<evidence type="ECO:0000256" key="3">
    <source>
        <dbReference type="ARBA" id="ARBA00022833"/>
    </source>
</evidence>
<keyword evidence="1" id="KW-0479">Metal-binding</keyword>
<dbReference type="InterPro" id="IPR036527">
    <property type="entry name" value="SCP2_sterol-bd_dom_sf"/>
</dbReference>
<dbReference type="Gene3D" id="3.30.1050.10">
    <property type="entry name" value="SCP2 sterol-binding domain"/>
    <property type="match status" value="1"/>
</dbReference>
<dbReference type="RefSeq" id="WP_312864124.1">
    <property type="nucleotide sequence ID" value="NZ_JACHIW010000001.1"/>
</dbReference>
<keyword evidence="7" id="KW-1185">Reference proteome</keyword>
<evidence type="ECO:0000256" key="1">
    <source>
        <dbReference type="ARBA" id="ARBA00022723"/>
    </source>
</evidence>
<dbReference type="Gene3D" id="3.60.15.30">
    <property type="entry name" value="Metallo-beta-lactamase domain"/>
    <property type="match status" value="1"/>
</dbReference>
<dbReference type="GO" id="GO:0046872">
    <property type="term" value="F:metal ion binding"/>
    <property type="evidence" value="ECO:0007669"/>
    <property type="project" value="UniProtKB-KW"/>
</dbReference>
<evidence type="ECO:0000313" key="6">
    <source>
        <dbReference type="EMBL" id="MBB5153547.1"/>
    </source>
</evidence>
<accession>A0A840Q0M2</accession>
<sequence>MSQDEQGRRAAQPTTAEANRIEGEAAWIHDHRDFEDAQRGFIATIDPMIIRDETGRAVWDLDAYAFLDGEAPDTVHPSLWRIARLNRLHGLFRVAERVYQVRGFDISNMTVVLGDSGLILIDPLTCVETASAAMDLVREHLGDKPVTGVLFTHSHIDHFGGAGGVIDRETAARIPVIAPEGFVHHAVVEHVHSGVAVSRRSQFMFGKRLAPGPRGQVSAGLGITLPTGRISLIKPNTIVSRTGEELTVDGVRMVFQFAPGAEAPTEVNFHLPQLRTLCMAETVSHHMHNLYTLRGAQVRDAIAWSRYLDEAIRLFGDESDVLVISHHWPVWGAQRVVERIAEQRDLYRYIHDQTLRLANHGLTPAEIAETIALPKELSGAGNRGNYGSLSHNVKAVYQRYLGWYDANPANLHPLPPAELGHRYSAAFGGVEAMGRHAEQAFADGDYRWAAELLKHALAAEPEDKKLRALQADVFEQLGYRSESGPWRNFYLLTAAELRGRSQAVGTFQAANAEMAFGMDLSLLLDFVAIRLHGPRAAGRRLEFVVEASNTDDGPRRVIVERGVLRHEPAGSGAHSSALVGSHDVLARLSLGGLSLSEALDDGGLRIDGDRAPIEELFALLDDFTGDFSMVAPHTAP</sequence>
<dbReference type="GO" id="GO:0046983">
    <property type="term" value="F:protein dimerization activity"/>
    <property type="evidence" value="ECO:0007669"/>
    <property type="project" value="InterPro"/>
</dbReference>
<evidence type="ECO:0000313" key="7">
    <source>
        <dbReference type="Proteomes" id="UP000584374"/>
    </source>
</evidence>
<evidence type="ECO:0000259" key="5">
    <source>
        <dbReference type="SMART" id="SM00849"/>
    </source>
</evidence>
<dbReference type="Pfam" id="PF14863">
    <property type="entry name" value="Alkyl_sulf_dimr"/>
    <property type="match status" value="1"/>
</dbReference>
<feature type="domain" description="Metallo-beta-lactamase" evidence="5">
    <location>
        <begin position="106"/>
        <end position="326"/>
    </location>
</feature>
<dbReference type="InterPro" id="IPR001279">
    <property type="entry name" value="Metallo-B-lactamas"/>
</dbReference>
<keyword evidence="2 6" id="KW-0378">Hydrolase</keyword>
<organism evidence="6 7">
    <name type="scientific">Saccharopolyspora phatthalungensis</name>
    <dbReference type="NCBI Taxonomy" id="664693"/>
    <lineage>
        <taxon>Bacteria</taxon>
        <taxon>Bacillati</taxon>
        <taxon>Actinomycetota</taxon>
        <taxon>Actinomycetes</taxon>
        <taxon>Pseudonocardiales</taxon>
        <taxon>Pseudonocardiaceae</taxon>
        <taxon>Saccharopolyspora</taxon>
    </lineage>
</organism>
<dbReference type="GO" id="GO:0018741">
    <property type="term" value="F:linear primary-alkylsulfatase activity"/>
    <property type="evidence" value="ECO:0007669"/>
    <property type="project" value="InterPro"/>
</dbReference>
<dbReference type="InterPro" id="IPR038536">
    <property type="entry name" value="Alkyl/aryl-sulf_dimr_sf"/>
</dbReference>
<dbReference type="AlphaFoldDB" id="A0A840Q0M2"/>
<dbReference type="InterPro" id="IPR052195">
    <property type="entry name" value="Bact_Alkyl/Aryl-Sulfatase"/>
</dbReference>
<dbReference type="FunFam" id="3.60.15.30:FF:000001">
    <property type="entry name" value="Alkyl/aryl-sulfatase BDS1"/>
    <property type="match status" value="1"/>
</dbReference>
<evidence type="ECO:0000256" key="2">
    <source>
        <dbReference type="ARBA" id="ARBA00022801"/>
    </source>
</evidence>